<evidence type="ECO:0000313" key="1">
    <source>
        <dbReference type="EMBL" id="EMR01461.1"/>
    </source>
</evidence>
<evidence type="ECO:0000313" key="2">
    <source>
        <dbReference type="Proteomes" id="UP000011910"/>
    </source>
</evidence>
<dbReference type="PANTHER" id="PTHR38477:SF1">
    <property type="entry name" value="MUREIN L,D-TRANSPEPTIDASE CATALYTIC DOMAIN FAMILY PROTEIN"/>
    <property type="match status" value="1"/>
</dbReference>
<dbReference type="AlphaFoldDB" id="M7N2L5"/>
<gene>
    <name evidence="1" type="ORF">ADICEAN_03417</name>
</gene>
<dbReference type="OrthoDB" id="9815195at2"/>
<dbReference type="EMBL" id="AODQ01000114">
    <property type="protein sequence ID" value="EMR01461.1"/>
    <property type="molecule type" value="Genomic_DNA"/>
</dbReference>
<dbReference type="Proteomes" id="UP000011910">
    <property type="component" value="Unassembled WGS sequence"/>
</dbReference>
<accession>M7N2L5</accession>
<dbReference type="PANTHER" id="PTHR38477">
    <property type="entry name" value="HYPOTHETICAL EXPORTED PROTEIN"/>
    <property type="match status" value="1"/>
</dbReference>
<dbReference type="STRING" id="1279009.ADICEAN_03417"/>
<dbReference type="InterPro" id="IPR032676">
    <property type="entry name" value="YkuD_2"/>
</dbReference>
<organism evidence="1 2">
    <name type="scientific">Cesiribacter andamanensis AMV16</name>
    <dbReference type="NCBI Taxonomy" id="1279009"/>
    <lineage>
        <taxon>Bacteria</taxon>
        <taxon>Pseudomonadati</taxon>
        <taxon>Bacteroidota</taxon>
        <taxon>Cytophagia</taxon>
        <taxon>Cytophagales</taxon>
        <taxon>Cesiribacteraceae</taxon>
        <taxon>Cesiribacter</taxon>
    </lineage>
</organism>
<dbReference type="Pfam" id="PF13645">
    <property type="entry name" value="YkuD_2"/>
    <property type="match status" value="1"/>
</dbReference>
<protein>
    <recommendedName>
        <fullName evidence="3">L,D-transpeptidase catalytic domain protein</fullName>
    </recommendedName>
</protein>
<dbReference type="RefSeq" id="WP_009196800.1">
    <property type="nucleotide sequence ID" value="NZ_AODQ01000114.1"/>
</dbReference>
<comment type="caution">
    <text evidence="1">The sequence shown here is derived from an EMBL/GenBank/DDBJ whole genome shotgun (WGS) entry which is preliminary data.</text>
</comment>
<dbReference type="PATRIC" id="fig|1279009.4.peg.3459"/>
<sequence>MQKRLLTLLATSFLSFKSFDSFSRDTDIVDNTEHYGSELMRLMAEQAILSYYNQIDFGQSEKPEYKTFRKAMLGFLNLQKEHVLSPQKVLTIIDYSLPSTVERMWVIDLKAKKMLFHELVAHGRSNGNLYAASFSNQPNSNSTSLGFSITAETYEGKFGRALRLDGVEQGINDRMRERGIVLHGADYVSQAIAESAGRLGRSLGCPAVAWDNKDALIDAIMGGNVIYSHAEDMEYNVKSLLLNAEQAFEVLADQSFDLEGAVVASI</sequence>
<dbReference type="eggNOG" id="COG1376">
    <property type="taxonomic scope" value="Bacteria"/>
</dbReference>
<reference evidence="1 2" key="1">
    <citation type="journal article" date="2013" name="Genome Announc.">
        <title>Draft Genome Sequence of Cesiribacter andamanensis Strain AMV16T, Isolated from a Soil Sample from a Mud Volcano in the Andaman Islands, India.</title>
        <authorList>
            <person name="Shivaji S."/>
            <person name="Ara S."/>
            <person name="Begum Z."/>
            <person name="Srinivas T.N."/>
            <person name="Singh A."/>
            <person name="Kumar Pinnaka A."/>
        </authorList>
    </citation>
    <scope>NUCLEOTIDE SEQUENCE [LARGE SCALE GENOMIC DNA]</scope>
    <source>
        <strain evidence="1 2">AMV16</strain>
    </source>
</reference>
<evidence type="ECO:0008006" key="3">
    <source>
        <dbReference type="Google" id="ProtNLM"/>
    </source>
</evidence>
<proteinExistence type="predicted"/>
<keyword evidence="2" id="KW-1185">Reference proteome</keyword>
<name>M7N2L5_9BACT</name>